<dbReference type="InterPro" id="IPR011993">
    <property type="entry name" value="PH-like_dom_sf"/>
</dbReference>
<dbReference type="EMBL" id="SRLO01000081">
    <property type="protein sequence ID" value="TNN77552.1"/>
    <property type="molecule type" value="Genomic_DNA"/>
</dbReference>
<dbReference type="PROSITE" id="PS50003">
    <property type="entry name" value="PH_DOMAIN"/>
    <property type="match status" value="1"/>
</dbReference>
<dbReference type="InterPro" id="IPR008936">
    <property type="entry name" value="Rho_GTPase_activation_prot"/>
</dbReference>
<reference evidence="4 5" key="1">
    <citation type="submission" date="2019-03" db="EMBL/GenBank/DDBJ databases">
        <title>First draft genome of Liparis tanakae, snailfish: a comprehensive survey of snailfish specific genes.</title>
        <authorList>
            <person name="Kim W."/>
            <person name="Song I."/>
            <person name="Jeong J.-H."/>
            <person name="Kim D."/>
            <person name="Kim S."/>
            <person name="Ryu S."/>
            <person name="Song J.Y."/>
            <person name="Lee S.K."/>
        </authorList>
    </citation>
    <scope>NUCLEOTIDE SEQUENCE [LARGE SCALE GENOMIC DNA]</scope>
    <source>
        <tissue evidence="4">Muscle</tissue>
    </source>
</reference>
<accession>A0A4Z2IJV5</accession>
<evidence type="ECO:0000259" key="2">
    <source>
        <dbReference type="PROSITE" id="PS50003"/>
    </source>
</evidence>
<name>A0A4Z2IJV5_9TELE</name>
<keyword evidence="5" id="KW-1185">Reference proteome</keyword>
<keyword evidence="1" id="KW-0343">GTPase activation</keyword>
<dbReference type="InterPro" id="IPR051025">
    <property type="entry name" value="RhoGAP"/>
</dbReference>
<evidence type="ECO:0000313" key="4">
    <source>
        <dbReference type="EMBL" id="TNN77552.1"/>
    </source>
</evidence>
<evidence type="ECO:0000259" key="3">
    <source>
        <dbReference type="PROSITE" id="PS50238"/>
    </source>
</evidence>
<evidence type="ECO:0000313" key="5">
    <source>
        <dbReference type="Proteomes" id="UP000314294"/>
    </source>
</evidence>
<dbReference type="GO" id="GO:0001891">
    <property type="term" value="C:phagocytic cup"/>
    <property type="evidence" value="ECO:0007669"/>
    <property type="project" value="TreeGrafter"/>
</dbReference>
<dbReference type="Pfam" id="PF00169">
    <property type="entry name" value="PH"/>
    <property type="match status" value="1"/>
</dbReference>
<dbReference type="PANTHER" id="PTHR15228">
    <property type="entry name" value="SPERMATHECAL PHYSIOLOGY VARIANT"/>
    <property type="match status" value="1"/>
</dbReference>
<dbReference type="SUPFAM" id="SSF48350">
    <property type="entry name" value="GTPase activation domain, GAP"/>
    <property type="match status" value="1"/>
</dbReference>
<dbReference type="InterPro" id="IPR001849">
    <property type="entry name" value="PH_domain"/>
</dbReference>
<dbReference type="GO" id="GO:0007015">
    <property type="term" value="P:actin filament organization"/>
    <property type="evidence" value="ECO:0007669"/>
    <property type="project" value="TreeGrafter"/>
</dbReference>
<dbReference type="GO" id="GO:0007165">
    <property type="term" value="P:signal transduction"/>
    <property type="evidence" value="ECO:0007669"/>
    <property type="project" value="InterPro"/>
</dbReference>
<dbReference type="GO" id="GO:0051058">
    <property type="term" value="P:negative regulation of small GTPase mediated signal transduction"/>
    <property type="evidence" value="ECO:0007669"/>
    <property type="project" value="TreeGrafter"/>
</dbReference>
<dbReference type="SMART" id="SM00233">
    <property type="entry name" value="PH"/>
    <property type="match status" value="1"/>
</dbReference>
<comment type="caution">
    <text evidence="4">The sequence shown here is derived from an EMBL/GenBank/DDBJ whole genome shotgun (WGS) entry which is preliminary data.</text>
</comment>
<protein>
    <submittedName>
        <fullName evidence="4">Rho GTPase-activating protein 25</fullName>
    </submittedName>
</protein>
<dbReference type="GO" id="GO:0005096">
    <property type="term" value="F:GTPase activator activity"/>
    <property type="evidence" value="ECO:0007669"/>
    <property type="project" value="UniProtKB-KW"/>
</dbReference>
<feature type="domain" description="PH" evidence="2">
    <location>
        <begin position="3"/>
        <end position="72"/>
    </location>
</feature>
<dbReference type="InterPro" id="IPR000198">
    <property type="entry name" value="RhoGAP_dom"/>
</dbReference>
<dbReference type="OrthoDB" id="185175at2759"/>
<dbReference type="SUPFAM" id="SSF50729">
    <property type="entry name" value="PH domain-like"/>
    <property type="match status" value="1"/>
</dbReference>
<sequence length="198" mass="22775">MERPLKAGWLKKQQRSLVKNWQQRYFVLRGSTLTYHKDDKETTVQGVIQLRFSKVNDLPPNSDDPGKYLFEIIPLFGKGLMDTVTYEQRFGPHMVPILVQKCVEFIKEHGLDEEGIFRLPGQDNAVKQFRDAFDAGERPSFPRVFFSSEKARRDESDAERGMDFCLFRAEGITTSCCSRYTRGSLCYSTSQAPVTKPC</sequence>
<organism evidence="4 5">
    <name type="scientific">Liparis tanakae</name>
    <name type="common">Tanaka's snailfish</name>
    <dbReference type="NCBI Taxonomy" id="230148"/>
    <lineage>
        <taxon>Eukaryota</taxon>
        <taxon>Metazoa</taxon>
        <taxon>Chordata</taxon>
        <taxon>Craniata</taxon>
        <taxon>Vertebrata</taxon>
        <taxon>Euteleostomi</taxon>
        <taxon>Actinopterygii</taxon>
        <taxon>Neopterygii</taxon>
        <taxon>Teleostei</taxon>
        <taxon>Neoteleostei</taxon>
        <taxon>Acanthomorphata</taxon>
        <taxon>Eupercaria</taxon>
        <taxon>Perciformes</taxon>
        <taxon>Cottioidei</taxon>
        <taxon>Cottales</taxon>
        <taxon>Liparidae</taxon>
        <taxon>Liparis</taxon>
    </lineage>
</organism>
<dbReference type="PROSITE" id="PS50238">
    <property type="entry name" value="RHOGAP"/>
    <property type="match status" value="1"/>
</dbReference>
<feature type="domain" description="Rho-GAP" evidence="3">
    <location>
        <begin position="84"/>
        <end position="198"/>
    </location>
</feature>
<dbReference type="AlphaFoldDB" id="A0A4Z2IJV5"/>
<dbReference type="GO" id="GO:0006911">
    <property type="term" value="P:phagocytosis, engulfment"/>
    <property type="evidence" value="ECO:0007669"/>
    <property type="project" value="TreeGrafter"/>
</dbReference>
<dbReference type="Gene3D" id="1.10.555.10">
    <property type="entry name" value="Rho GTPase activation protein"/>
    <property type="match status" value="1"/>
</dbReference>
<dbReference type="Pfam" id="PF00620">
    <property type="entry name" value="RhoGAP"/>
    <property type="match status" value="1"/>
</dbReference>
<proteinExistence type="predicted"/>
<dbReference type="Proteomes" id="UP000314294">
    <property type="component" value="Unassembled WGS sequence"/>
</dbReference>
<dbReference type="PANTHER" id="PTHR15228:SF20">
    <property type="entry name" value="RHO GTPASE-ACTIVATING PROTEIN 25"/>
    <property type="match status" value="1"/>
</dbReference>
<dbReference type="Gene3D" id="2.30.29.30">
    <property type="entry name" value="Pleckstrin-homology domain (PH domain)/Phosphotyrosine-binding domain (PTB)"/>
    <property type="match status" value="1"/>
</dbReference>
<evidence type="ECO:0000256" key="1">
    <source>
        <dbReference type="ARBA" id="ARBA00022468"/>
    </source>
</evidence>
<gene>
    <name evidence="4" type="primary">Arhgap25</name>
    <name evidence="4" type="ORF">EYF80_012142</name>
</gene>